<dbReference type="GO" id="GO:0003735">
    <property type="term" value="F:structural constituent of ribosome"/>
    <property type="evidence" value="ECO:0007669"/>
    <property type="project" value="InterPro"/>
</dbReference>
<accession>A0A1G1WZE2</accession>
<feature type="region of interest" description="Disordered" evidence="4">
    <location>
        <begin position="1"/>
        <end position="21"/>
    </location>
</feature>
<dbReference type="GO" id="GO:0005840">
    <property type="term" value="C:ribosome"/>
    <property type="evidence" value="ECO:0007669"/>
    <property type="project" value="UniProtKB-KW"/>
</dbReference>
<organism evidence="5 6">
    <name type="scientific">Candidatus Andersenbacteria bacterium RIFCSPHIGHO2_12_FULL_45_11</name>
    <dbReference type="NCBI Taxonomy" id="1797281"/>
    <lineage>
        <taxon>Bacteria</taxon>
        <taxon>Candidatus Anderseniibacteriota</taxon>
    </lineage>
</organism>
<dbReference type="PROSITE" id="PS00936">
    <property type="entry name" value="RIBOSOMAL_L35"/>
    <property type="match status" value="1"/>
</dbReference>
<dbReference type="GO" id="GO:1990904">
    <property type="term" value="C:ribonucleoprotein complex"/>
    <property type="evidence" value="ECO:0007669"/>
    <property type="project" value="UniProtKB-KW"/>
</dbReference>
<keyword evidence="3" id="KW-0687">Ribonucleoprotein</keyword>
<evidence type="ECO:0000313" key="6">
    <source>
        <dbReference type="Proteomes" id="UP000177528"/>
    </source>
</evidence>
<dbReference type="Gene3D" id="4.10.410.60">
    <property type="match status" value="1"/>
</dbReference>
<proteinExistence type="inferred from homology"/>
<evidence type="ECO:0000256" key="2">
    <source>
        <dbReference type="ARBA" id="ARBA00022980"/>
    </source>
</evidence>
<feature type="region of interest" description="Disordered" evidence="4">
    <location>
        <begin position="33"/>
        <end position="54"/>
    </location>
</feature>
<evidence type="ECO:0000256" key="1">
    <source>
        <dbReference type="ARBA" id="ARBA00006598"/>
    </source>
</evidence>
<dbReference type="AlphaFoldDB" id="A0A1G1WZE2"/>
<evidence type="ECO:0000256" key="3">
    <source>
        <dbReference type="ARBA" id="ARBA00023274"/>
    </source>
</evidence>
<evidence type="ECO:0008006" key="7">
    <source>
        <dbReference type="Google" id="ProtNLM"/>
    </source>
</evidence>
<dbReference type="Pfam" id="PF01632">
    <property type="entry name" value="Ribosomal_L35p"/>
    <property type="match status" value="1"/>
</dbReference>
<reference evidence="5 6" key="1">
    <citation type="journal article" date="2016" name="Nat. Commun.">
        <title>Thousands of microbial genomes shed light on interconnected biogeochemical processes in an aquifer system.</title>
        <authorList>
            <person name="Anantharaman K."/>
            <person name="Brown C.T."/>
            <person name="Hug L.A."/>
            <person name="Sharon I."/>
            <person name="Castelle C.J."/>
            <person name="Probst A.J."/>
            <person name="Thomas B.C."/>
            <person name="Singh A."/>
            <person name="Wilkins M.J."/>
            <person name="Karaoz U."/>
            <person name="Brodie E.L."/>
            <person name="Williams K.H."/>
            <person name="Hubbard S.S."/>
            <person name="Banfield J.F."/>
        </authorList>
    </citation>
    <scope>NUCLEOTIDE SEQUENCE [LARGE SCALE GENOMIC DNA]</scope>
</reference>
<feature type="compositionally biased region" description="Basic residues" evidence="4">
    <location>
        <begin position="1"/>
        <end position="13"/>
    </location>
</feature>
<dbReference type="GO" id="GO:0006412">
    <property type="term" value="P:translation"/>
    <property type="evidence" value="ECO:0007669"/>
    <property type="project" value="InterPro"/>
</dbReference>
<dbReference type="InterPro" id="IPR018265">
    <property type="entry name" value="Ribosomal_bL35_CS"/>
</dbReference>
<gene>
    <name evidence="5" type="ORF">A3D99_01290</name>
</gene>
<name>A0A1G1WZE2_9BACT</name>
<dbReference type="EMBL" id="MHHR01000033">
    <property type="protein sequence ID" value="OGY33073.1"/>
    <property type="molecule type" value="Genomic_DNA"/>
</dbReference>
<evidence type="ECO:0000256" key="4">
    <source>
        <dbReference type="SAM" id="MobiDB-lite"/>
    </source>
</evidence>
<evidence type="ECO:0000313" key="5">
    <source>
        <dbReference type="EMBL" id="OGY33073.1"/>
    </source>
</evidence>
<keyword evidence="2" id="KW-0689">Ribosomal protein</keyword>
<comment type="similarity">
    <text evidence="1">Belongs to the bacterial ribosomal protein bL35 family.</text>
</comment>
<dbReference type="InterPro" id="IPR021137">
    <property type="entry name" value="Ribosomal_bL35-like"/>
</dbReference>
<sequence length="64" mass="7453">MKQKTKKAAKKRFFLSSTGKVQRRSTKIAHFNGLDTGNETRRKHNDHQVDKTDLGRIQRLLPYA</sequence>
<protein>
    <recommendedName>
        <fullName evidence="7">50S ribosomal protein L35</fullName>
    </recommendedName>
</protein>
<dbReference type="SUPFAM" id="SSF143034">
    <property type="entry name" value="L35p-like"/>
    <property type="match status" value="1"/>
</dbReference>
<dbReference type="InterPro" id="IPR037229">
    <property type="entry name" value="Ribosomal_bL35_sf"/>
</dbReference>
<comment type="caution">
    <text evidence="5">The sequence shown here is derived from an EMBL/GenBank/DDBJ whole genome shotgun (WGS) entry which is preliminary data.</text>
</comment>
<dbReference type="Proteomes" id="UP000177528">
    <property type="component" value="Unassembled WGS sequence"/>
</dbReference>